<reference evidence="1 2" key="1">
    <citation type="submission" date="2014-01" db="EMBL/GenBank/DDBJ databases">
        <title>Full genme sequencing of cellulolytic bacterium Gynuella sunshinyii YC6258T gen. nov., sp. nov.</title>
        <authorList>
            <person name="Khan H."/>
            <person name="Chung E.J."/>
            <person name="Chung Y.R."/>
        </authorList>
    </citation>
    <scope>NUCLEOTIDE SEQUENCE [LARGE SCALE GENOMIC DNA]</scope>
    <source>
        <strain evidence="1 2">YC6258</strain>
    </source>
</reference>
<keyword evidence="2" id="KW-1185">Reference proteome</keyword>
<protein>
    <recommendedName>
        <fullName evidence="3">DUF2589 domain-containing protein</fullName>
    </recommendedName>
</protein>
<dbReference type="Proteomes" id="UP000032266">
    <property type="component" value="Chromosome"/>
</dbReference>
<dbReference type="KEGG" id="gsn:YC6258_03502"/>
<organism evidence="1 2">
    <name type="scientific">Gynuella sunshinyii YC6258</name>
    <dbReference type="NCBI Taxonomy" id="1445510"/>
    <lineage>
        <taxon>Bacteria</taxon>
        <taxon>Pseudomonadati</taxon>
        <taxon>Pseudomonadota</taxon>
        <taxon>Gammaproteobacteria</taxon>
        <taxon>Oceanospirillales</taxon>
        <taxon>Saccharospirillaceae</taxon>
        <taxon>Gynuella</taxon>
    </lineage>
</organism>
<evidence type="ECO:0008006" key="3">
    <source>
        <dbReference type="Google" id="ProtNLM"/>
    </source>
</evidence>
<name>A0A0C5VQ19_9GAMM</name>
<dbReference type="InterPro" id="IPR024510">
    <property type="entry name" value="DUF2589"/>
</dbReference>
<evidence type="ECO:0000313" key="2">
    <source>
        <dbReference type="Proteomes" id="UP000032266"/>
    </source>
</evidence>
<dbReference type="AlphaFoldDB" id="A0A0C5VQ19"/>
<dbReference type="Pfam" id="PF11655">
    <property type="entry name" value="DUF2589"/>
    <property type="match status" value="1"/>
</dbReference>
<dbReference type="HOGENOM" id="CLU_1364604_0_0_6"/>
<evidence type="ECO:0000313" key="1">
    <source>
        <dbReference type="EMBL" id="AJQ95538.1"/>
    </source>
</evidence>
<accession>A0A0C5VQ19</accession>
<sequence>MANDKSRLTLSQAVLAPINSILQAQVHASRSFLNLIFQMGFGHKAIDDSGNVTDQSENTDTMYRFDYIQEKYDSQGNLKKYKVSIPVLAALPLNPLVIEEAEVQFSMTLANEYRSQKQFSESGQKAKATKVDEKYRETNRPWYVVDNPVDLLGSIGDESTNGAKIDIRLKVGKGDLPAELKKFIATASDFGMATDVGIDK</sequence>
<dbReference type="EMBL" id="CP007142">
    <property type="protein sequence ID" value="AJQ95538.1"/>
    <property type="molecule type" value="Genomic_DNA"/>
</dbReference>
<proteinExistence type="predicted"/>
<gene>
    <name evidence="1" type="ORF">YC6258_03502</name>
</gene>
<dbReference type="STRING" id="1445510.YC6258_03502"/>